<dbReference type="PROSITE" id="PS50942">
    <property type="entry name" value="ENTH"/>
    <property type="match status" value="1"/>
</dbReference>
<keyword evidence="4" id="KW-0968">Cytoplasmic vesicle</keyword>
<protein>
    <submittedName>
        <fullName evidence="8">Clathrin assembly protein At2g25430</fullName>
    </submittedName>
</protein>
<dbReference type="Gene3D" id="1.25.40.90">
    <property type="match status" value="1"/>
</dbReference>
<dbReference type="OrthoDB" id="1723360at2759"/>
<dbReference type="InterPro" id="IPR013809">
    <property type="entry name" value="ENTH"/>
</dbReference>
<dbReference type="GO" id="GO:0005545">
    <property type="term" value="F:1-phosphatidylinositol binding"/>
    <property type="evidence" value="ECO:0007669"/>
    <property type="project" value="InterPro"/>
</dbReference>
<dbReference type="PANTHER" id="PTHR22951">
    <property type="entry name" value="CLATHRIN ASSEMBLY PROTEIN"/>
    <property type="match status" value="1"/>
</dbReference>
<dbReference type="GO" id="GO:0005905">
    <property type="term" value="C:clathrin-coated pit"/>
    <property type="evidence" value="ECO:0007669"/>
    <property type="project" value="TreeGrafter"/>
</dbReference>
<dbReference type="SUPFAM" id="SSF89009">
    <property type="entry name" value="GAT-like domain"/>
    <property type="match status" value="1"/>
</dbReference>
<name>A0A6P6BF67_DURZI</name>
<dbReference type="PANTHER" id="PTHR22951:SF22">
    <property type="entry name" value="ENTH DOMAIN-CONTAINING PROTEIN"/>
    <property type="match status" value="1"/>
</dbReference>
<comment type="subcellular location">
    <subcellularLocation>
        <location evidence="1">Cytoplasmic vesicle</location>
        <location evidence="1">Clathrin-coated vesicle</location>
    </subcellularLocation>
    <subcellularLocation>
        <location evidence="2">Golgi apparatus</location>
    </subcellularLocation>
</comment>
<dbReference type="GO" id="GO:0005546">
    <property type="term" value="F:phosphatidylinositol-4,5-bisphosphate binding"/>
    <property type="evidence" value="ECO:0007669"/>
    <property type="project" value="TreeGrafter"/>
</dbReference>
<dbReference type="Gene3D" id="1.20.58.150">
    <property type="entry name" value="ANTH domain"/>
    <property type="match status" value="1"/>
</dbReference>
<dbReference type="InterPro" id="IPR045192">
    <property type="entry name" value="AP180-like"/>
</dbReference>
<dbReference type="GO" id="GO:0048268">
    <property type="term" value="P:clathrin coat assembly"/>
    <property type="evidence" value="ECO:0007669"/>
    <property type="project" value="InterPro"/>
</dbReference>
<dbReference type="KEGG" id="dzi:111317550"/>
<feature type="compositionally biased region" description="Low complexity" evidence="5">
    <location>
        <begin position="311"/>
        <end position="328"/>
    </location>
</feature>
<dbReference type="AlphaFoldDB" id="A0A6P6BF67"/>
<dbReference type="GO" id="GO:0030136">
    <property type="term" value="C:clathrin-coated vesicle"/>
    <property type="evidence" value="ECO:0007669"/>
    <property type="project" value="UniProtKB-SubCell"/>
</dbReference>
<evidence type="ECO:0000256" key="5">
    <source>
        <dbReference type="SAM" id="MobiDB-lite"/>
    </source>
</evidence>
<evidence type="ECO:0000256" key="2">
    <source>
        <dbReference type="ARBA" id="ARBA00004555"/>
    </source>
</evidence>
<evidence type="ECO:0000313" key="8">
    <source>
        <dbReference type="RefSeq" id="XP_022775719.1"/>
    </source>
</evidence>
<dbReference type="FunFam" id="1.20.58.150:FF:000005">
    <property type="entry name" value="putative clathrin assembly protein At2g25430"/>
    <property type="match status" value="1"/>
</dbReference>
<dbReference type="InterPro" id="IPR008942">
    <property type="entry name" value="ENTH_VHS"/>
</dbReference>
<dbReference type="GO" id="GO:0005794">
    <property type="term" value="C:Golgi apparatus"/>
    <property type="evidence" value="ECO:0007669"/>
    <property type="project" value="UniProtKB-SubCell"/>
</dbReference>
<sequence>MNRRFRQVFTALREHSCVSYAKIATIGGFCNVDLIIVKATAPDDLPLSDKYVHQLLKIFSISPSCYRSFSLSFARRFGKTRSWRVALKCLLLLHRLLRSLPEDSPIRSELLWNRSNGLISLYPCRFQDASSSNPESYTTFIRSYAHLLDEALGCFMLDDQVFSNEDLEMPESLPEKMKEMGRMLEILPQLQSLIDRVMDCRPTANAARSILIQSAMKYIIRDSFIYYSIFRRDVVLVLDNLFQMPYRSCIAAFRIYKKAALQANQLWEFYDWCRLMGFCGCYEYPFVDRIPQIQIQALETFINGMWQLTESSSPTTSPSSPFMDSRSSSTEDDRDKQVVVVSTLKEKFERSYFPEKFDKDEEREPLILLDDSENDSWEDLFEASVNLSCVQRNNLLLYNKGFNYSNESEKDEWKIQVYNPNASNPFYQPSSMPICYAQYASSDPKYPWGL</sequence>
<evidence type="ECO:0000256" key="4">
    <source>
        <dbReference type="ARBA" id="ARBA00023329"/>
    </source>
</evidence>
<feature type="region of interest" description="Disordered" evidence="5">
    <location>
        <begin position="311"/>
        <end position="334"/>
    </location>
</feature>
<feature type="domain" description="ENTH" evidence="6">
    <location>
        <begin position="24"/>
        <end position="162"/>
    </location>
</feature>
<dbReference type="GO" id="GO:0000149">
    <property type="term" value="F:SNARE binding"/>
    <property type="evidence" value="ECO:0007669"/>
    <property type="project" value="TreeGrafter"/>
</dbReference>
<dbReference type="InterPro" id="IPR014712">
    <property type="entry name" value="ANTH_dom_sf"/>
</dbReference>
<organism evidence="7 8">
    <name type="scientific">Durio zibethinus</name>
    <name type="common">Durian</name>
    <dbReference type="NCBI Taxonomy" id="66656"/>
    <lineage>
        <taxon>Eukaryota</taxon>
        <taxon>Viridiplantae</taxon>
        <taxon>Streptophyta</taxon>
        <taxon>Embryophyta</taxon>
        <taxon>Tracheophyta</taxon>
        <taxon>Spermatophyta</taxon>
        <taxon>Magnoliopsida</taxon>
        <taxon>eudicotyledons</taxon>
        <taxon>Gunneridae</taxon>
        <taxon>Pentapetalae</taxon>
        <taxon>rosids</taxon>
        <taxon>malvids</taxon>
        <taxon>Malvales</taxon>
        <taxon>Malvaceae</taxon>
        <taxon>Helicteroideae</taxon>
        <taxon>Durio</taxon>
    </lineage>
</organism>
<proteinExistence type="predicted"/>
<dbReference type="InterPro" id="IPR011417">
    <property type="entry name" value="ANTH_dom"/>
</dbReference>
<dbReference type="RefSeq" id="XP_022775719.1">
    <property type="nucleotide sequence ID" value="XM_022919984.1"/>
</dbReference>
<dbReference type="GO" id="GO:0006900">
    <property type="term" value="P:vesicle budding from membrane"/>
    <property type="evidence" value="ECO:0007669"/>
    <property type="project" value="TreeGrafter"/>
</dbReference>
<gene>
    <name evidence="8" type="primary">LOC111317550</name>
</gene>
<keyword evidence="3" id="KW-0333">Golgi apparatus</keyword>
<dbReference type="SUPFAM" id="SSF48464">
    <property type="entry name" value="ENTH/VHS domain"/>
    <property type="match status" value="1"/>
</dbReference>
<dbReference type="Pfam" id="PF07651">
    <property type="entry name" value="ANTH"/>
    <property type="match status" value="1"/>
</dbReference>
<reference evidence="8" key="1">
    <citation type="submission" date="2025-08" db="UniProtKB">
        <authorList>
            <consortium name="RefSeq"/>
        </authorList>
    </citation>
    <scope>IDENTIFICATION</scope>
    <source>
        <tissue evidence="8">Fruit stalk</tissue>
    </source>
</reference>
<dbReference type="GO" id="GO:0072583">
    <property type="term" value="P:clathrin-dependent endocytosis"/>
    <property type="evidence" value="ECO:0007669"/>
    <property type="project" value="InterPro"/>
</dbReference>
<dbReference type="GeneID" id="111317550"/>
<evidence type="ECO:0000256" key="1">
    <source>
        <dbReference type="ARBA" id="ARBA00004132"/>
    </source>
</evidence>
<evidence type="ECO:0000259" key="6">
    <source>
        <dbReference type="PROSITE" id="PS50942"/>
    </source>
</evidence>
<dbReference type="SMART" id="SM00273">
    <property type="entry name" value="ENTH"/>
    <property type="match status" value="1"/>
</dbReference>
<accession>A0A6P6BF67</accession>
<keyword evidence="7" id="KW-1185">Reference proteome</keyword>
<evidence type="ECO:0000256" key="3">
    <source>
        <dbReference type="ARBA" id="ARBA00023034"/>
    </source>
</evidence>
<dbReference type="Proteomes" id="UP000515121">
    <property type="component" value="Unplaced"/>
</dbReference>
<evidence type="ECO:0000313" key="7">
    <source>
        <dbReference type="Proteomes" id="UP000515121"/>
    </source>
</evidence>
<dbReference type="GO" id="GO:0032050">
    <property type="term" value="F:clathrin heavy chain binding"/>
    <property type="evidence" value="ECO:0007669"/>
    <property type="project" value="TreeGrafter"/>
</dbReference>